<feature type="transmembrane region" description="Helical" evidence="1">
    <location>
        <begin position="134"/>
        <end position="155"/>
    </location>
</feature>
<name>A0A846RXE4_9MICO</name>
<evidence type="ECO:0000256" key="1">
    <source>
        <dbReference type="SAM" id="Phobius"/>
    </source>
</evidence>
<dbReference type="GO" id="GO:0004175">
    <property type="term" value="F:endopeptidase activity"/>
    <property type="evidence" value="ECO:0007669"/>
    <property type="project" value="UniProtKB-ARBA"/>
</dbReference>
<feature type="domain" description="CAAX prenyl protease 2/Lysostaphin resistance protein A-like" evidence="2">
    <location>
        <begin position="134"/>
        <end position="222"/>
    </location>
</feature>
<sequence length="234" mass="24606">MDESPQQARLSTKTLLTSAGITLGIAALVFGVAIAIGLTVPGIRAHVDILIITVLAVQSSGTLIMLSLFLRRRGHRMSAIGFSRPSPRLLHLLWQIPAAFLAVIGAQLLVFAVTGSGPVSGSSTDAVAGNAGPVSAIVMFAAIAIVTPLWEELFFRGVIYGYIRDRLGAVGAVTVSAAIFALCHGVPILLPYMVTLGLCLALLRTFHRNLWGPLALHVTLNSTASFVLLEAVFA</sequence>
<evidence type="ECO:0000259" key="2">
    <source>
        <dbReference type="Pfam" id="PF02517"/>
    </source>
</evidence>
<dbReference type="RefSeq" id="WP_167949755.1">
    <property type="nucleotide sequence ID" value="NZ_BAAAPQ010000026.1"/>
</dbReference>
<keyword evidence="1" id="KW-0812">Transmembrane</keyword>
<gene>
    <name evidence="3" type="ORF">BKA07_000815</name>
</gene>
<dbReference type="Proteomes" id="UP000576792">
    <property type="component" value="Unassembled WGS sequence"/>
</dbReference>
<keyword evidence="4" id="KW-1185">Reference proteome</keyword>
<feature type="transmembrane region" description="Helical" evidence="1">
    <location>
        <begin position="21"/>
        <end position="43"/>
    </location>
</feature>
<keyword evidence="1" id="KW-0472">Membrane</keyword>
<dbReference type="Pfam" id="PF02517">
    <property type="entry name" value="Rce1-like"/>
    <property type="match status" value="1"/>
</dbReference>
<evidence type="ECO:0000313" key="3">
    <source>
        <dbReference type="EMBL" id="NJC55780.1"/>
    </source>
</evidence>
<feature type="transmembrane region" description="Helical" evidence="1">
    <location>
        <begin position="91"/>
        <end position="114"/>
    </location>
</feature>
<comment type="caution">
    <text evidence="3">The sequence shown here is derived from an EMBL/GenBank/DDBJ whole genome shotgun (WGS) entry which is preliminary data.</text>
</comment>
<accession>A0A846RXE4</accession>
<keyword evidence="1" id="KW-1133">Transmembrane helix</keyword>
<reference evidence="3 4" key="1">
    <citation type="submission" date="2020-03" db="EMBL/GenBank/DDBJ databases">
        <title>Sequencing the genomes of 1000 actinobacteria strains.</title>
        <authorList>
            <person name="Klenk H.-P."/>
        </authorList>
    </citation>
    <scope>NUCLEOTIDE SEQUENCE [LARGE SCALE GENOMIC DNA]</scope>
    <source>
        <strain evidence="3 4">DSM 18964</strain>
    </source>
</reference>
<feature type="transmembrane region" description="Helical" evidence="1">
    <location>
        <begin position="167"/>
        <end position="190"/>
    </location>
</feature>
<evidence type="ECO:0000313" key="4">
    <source>
        <dbReference type="Proteomes" id="UP000576792"/>
    </source>
</evidence>
<dbReference type="GO" id="GO:0080120">
    <property type="term" value="P:CAAX-box protein maturation"/>
    <property type="evidence" value="ECO:0007669"/>
    <property type="project" value="UniProtKB-ARBA"/>
</dbReference>
<dbReference type="PANTHER" id="PTHR36435:SF1">
    <property type="entry name" value="CAAX AMINO TERMINAL PROTEASE FAMILY PROTEIN"/>
    <property type="match status" value="1"/>
</dbReference>
<dbReference type="InterPro" id="IPR052710">
    <property type="entry name" value="CAAX_protease"/>
</dbReference>
<dbReference type="PANTHER" id="PTHR36435">
    <property type="entry name" value="SLR1288 PROTEIN"/>
    <property type="match status" value="1"/>
</dbReference>
<dbReference type="EMBL" id="JAATJN010000001">
    <property type="protein sequence ID" value="NJC55780.1"/>
    <property type="molecule type" value="Genomic_DNA"/>
</dbReference>
<dbReference type="InterPro" id="IPR003675">
    <property type="entry name" value="Rce1/LyrA-like_dom"/>
</dbReference>
<organism evidence="3 4">
    <name type="scientific">Brevibacterium marinum</name>
    <dbReference type="NCBI Taxonomy" id="418643"/>
    <lineage>
        <taxon>Bacteria</taxon>
        <taxon>Bacillati</taxon>
        <taxon>Actinomycetota</taxon>
        <taxon>Actinomycetes</taxon>
        <taxon>Micrococcales</taxon>
        <taxon>Brevibacteriaceae</taxon>
        <taxon>Brevibacterium</taxon>
    </lineage>
</organism>
<feature type="transmembrane region" description="Helical" evidence="1">
    <location>
        <begin position="49"/>
        <end position="70"/>
    </location>
</feature>
<protein>
    <recommendedName>
        <fullName evidence="2">CAAX prenyl protease 2/Lysostaphin resistance protein A-like domain-containing protein</fullName>
    </recommendedName>
</protein>
<dbReference type="AlphaFoldDB" id="A0A846RXE4"/>
<proteinExistence type="predicted"/>
<feature type="transmembrane region" description="Helical" evidence="1">
    <location>
        <begin position="210"/>
        <end position="233"/>
    </location>
</feature>